<dbReference type="PANTHER" id="PTHR13068:SF137">
    <property type="entry name" value="PORR DOMAIN-CONTAINING PROTEIN"/>
    <property type="match status" value="1"/>
</dbReference>
<keyword evidence="3" id="KW-0809">Transit peptide</keyword>
<keyword evidence="2" id="KW-0805">Transcription regulation</keyword>
<dbReference type="AlphaFoldDB" id="M8B3P0"/>
<dbReference type="PANTHER" id="PTHR13068">
    <property type="entry name" value="CGI-12 PROTEIN-RELATED"/>
    <property type="match status" value="1"/>
</dbReference>
<proteinExistence type="inferred from homology"/>
<dbReference type="ExpressionAtlas" id="M8B3P0">
    <property type="expression patterns" value="baseline"/>
</dbReference>
<evidence type="ECO:0000256" key="1">
    <source>
        <dbReference type="ARBA" id="ARBA00007692"/>
    </source>
</evidence>
<evidence type="ECO:0000256" key="3">
    <source>
        <dbReference type="ARBA" id="ARBA00022946"/>
    </source>
</evidence>
<keyword evidence="2" id="KW-0806">Transcription termination</keyword>
<dbReference type="FunFam" id="1.25.70.10:FF:000001">
    <property type="entry name" value="Mitochondrial transcription termination factor-like"/>
    <property type="match status" value="1"/>
</dbReference>
<comment type="similarity">
    <text evidence="1">Belongs to the mTERF family.</text>
</comment>
<dbReference type="InterPro" id="IPR003690">
    <property type="entry name" value="MTERF"/>
</dbReference>
<evidence type="ECO:0000256" key="2">
    <source>
        <dbReference type="ARBA" id="ARBA00022472"/>
    </source>
</evidence>
<dbReference type="Pfam" id="PF02536">
    <property type="entry name" value="mTERF"/>
    <property type="match status" value="1"/>
</dbReference>
<name>M8B3P0_AEGTA</name>
<reference evidence="4" key="1">
    <citation type="submission" date="2015-06" db="UniProtKB">
        <authorList>
            <consortium name="EnsemblPlants"/>
        </authorList>
    </citation>
    <scope>IDENTIFICATION</scope>
</reference>
<evidence type="ECO:0000313" key="4">
    <source>
        <dbReference type="EnsemblPlants" id="EMT11342"/>
    </source>
</evidence>
<accession>M8B3P0</accession>
<protein>
    <recommendedName>
        <fullName evidence="5">mTERF domain-containing protein 1, mitochondrial</fullName>
    </recommendedName>
</protein>
<dbReference type="GO" id="GO:0006353">
    <property type="term" value="P:DNA-templated transcription termination"/>
    <property type="evidence" value="ECO:0007669"/>
    <property type="project" value="UniProtKB-KW"/>
</dbReference>
<dbReference type="Gene3D" id="1.25.70.10">
    <property type="entry name" value="Transcription termination factor 3, mitochondrial"/>
    <property type="match status" value="2"/>
</dbReference>
<dbReference type="SMART" id="SM00733">
    <property type="entry name" value="Mterf"/>
    <property type="match status" value="5"/>
</dbReference>
<dbReference type="EnsemblPlants" id="EMT11342">
    <property type="protein sequence ID" value="EMT11342"/>
    <property type="gene ID" value="F775_18710"/>
</dbReference>
<organism evidence="4">
    <name type="scientific">Aegilops tauschii</name>
    <name type="common">Tausch's goatgrass</name>
    <name type="synonym">Aegilops squarrosa</name>
    <dbReference type="NCBI Taxonomy" id="37682"/>
    <lineage>
        <taxon>Eukaryota</taxon>
        <taxon>Viridiplantae</taxon>
        <taxon>Streptophyta</taxon>
        <taxon>Embryophyta</taxon>
        <taxon>Tracheophyta</taxon>
        <taxon>Spermatophyta</taxon>
        <taxon>Magnoliopsida</taxon>
        <taxon>Liliopsida</taxon>
        <taxon>Poales</taxon>
        <taxon>Poaceae</taxon>
        <taxon>BOP clade</taxon>
        <taxon>Pooideae</taxon>
        <taxon>Triticodae</taxon>
        <taxon>Triticeae</taxon>
        <taxon>Triticinae</taxon>
        <taxon>Aegilops</taxon>
    </lineage>
</organism>
<dbReference type="GO" id="GO:0003676">
    <property type="term" value="F:nucleic acid binding"/>
    <property type="evidence" value="ECO:0007669"/>
    <property type="project" value="InterPro"/>
</dbReference>
<keyword evidence="2" id="KW-0804">Transcription</keyword>
<sequence length="441" mass="49192">MAVTWGRFCHPRSVRAVAACARTPSCGRVRLRATQGVRHSHTRCHTGRPTKSNQWHRQPISLIHLFVELVAKVLSLRLALRFSTLVSSNQSTFIARRCIHDNFLVQQMTDDTVSMLSCRANGRFGGHLSAAVGLRRRGLPRRHLPAKLPHLKPPANPDAVLAFLAGLGLSSADAAALVVRAPKLLCARVEKTLAPVVVGLTGLGLSRSEITRLALLAADAFRKKAIVSKLHYYMGVFGSTDTFFRVMKCCNVLSYSLERVVKPNVAYLRECGLRDCDIAKLCLRRPRIIITNPERVQEMVGCAESIGVPRYSGMFRHALNAVASFSKEEIAARVEHLKNTFTWTDAEVSIAVSKAPLLLNRSKESLQRRSEFLISEVGLEPSYIAHRPVMLGLSLEGRLMPRYYAVKFLKENGLLRHGPSYDTIIKLTEKAFRKQFIYMPS</sequence>
<evidence type="ECO:0008006" key="5">
    <source>
        <dbReference type="Google" id="ProtNLM"/>
    </source>
</evidence>
<dbReference type="InterPro" id="IPR038538">
    <property type="entry name" value="MTERF_sf"/>
</dbReference>